<evidence type="ECO:0000313" key="8">
    <source>
        <dbReference type="EMBL" id="KAK0064387.1"/>
    </source>
</evidence>
<dbReference type="SUPFAM" id="SSF52833">
    <property type="entry name" value="Thioredoxin-like"/>
    <property type="match status" value="1"/>
</dbReference>
<reference evidence="8" key="1">
    <citation type="journal article" date="2023" name="PLoS Negl. Trop. Dis.">
        <title>A genome sequence for Biomphalaria pfeifferi, the major vector snail for the human-infecting parasite Schistosoma mansoni.</title>
        <authorList>
            <person name="Bu L."/>
            <person name="Lu L."/>
            <person name="Laidemitt M.R."/>
            <person name="Zhang S.M."/>
            <person name="Mutuku M."/>
            <person name="Mkoji G."/>
            <person name="Steinauer M."/>
            <person name="Loker E.S."/>
        </authorList>
    </citation>
    <scope>NUCLEOTIDE SEQUENCE</scope>
    <source>
        <strain evidence="8">KasaAsao</strain>
    </source>
</reference>
<comment type="subunit">
    <text evidence="2">Homodimer.</text>
</comment>
<dbReference type="InterPro" id="IPR040079">
    <property type="entry name" value="Glutathione_S-Trfase"/>
</dbReference>
<dbReference type="FunFam" id="1.20.1050.10:FF:000047">
    <property type="entry name" value="Glutathione S-transferase P"/>
    <property type="match status" value="1"/>
</dbReference>
<keyword evidence="4" id="KW-0808">Transferase</keyword>
<dbReference type="AlphaFoldDB" id="A0AAD8C230"/>
<dbReference type="Pfam" id="PF02798">
    <property type="entry name" value="GST_N"/>
    <property type="match status" value="1"/>
</dbReference>
<dbReference type="SFLD" id="SFLDS00019">
    <property type="entry name" value="Glutathione_Transferase_(cytos"/>
    <property type="match status" value="1"/>
</dbReference>
<evidence type="ECO:0000313" key="9">
    <source>
        <dbReference type="Proteomes" id="UP001233172"/>
    </source>
</evidence>
<dbReference type="PANTHER" id="PTHR11571:SF141">
    <property type="entry name" value="GLUTATHIONE S-TRANSFERASE"/>
    <property type="match status" value="1"/>
</dbReference>
<dbReference type="PROSITE" id="PS50404">
    <property type="entry name" value="GST_NTER"/>
    <property type="match status" value="1"/>
</dbReference>
<dbReference type="Gene3D" id="3.40.30.10">
    <property type="entry name" value="Glutaredoxin"/>
    <property type="match status" value="1"/>
</dbReference>
<accession>A0AAD8C230</accession>
<dbReference type="PRINTS" id="PR01268">
    <property type="entry name" value="GSTRNSFRASEP"/>
</dbReference>
<comment type="similarity">
    <text evidence="1">Belongs to the GST superfamily. Pi family.</text>
</comment>
<dbReference type="SFLD" id="SFLDG00363">
    <property type="entry name" value="AMPS_(cytGST):_Alpha-__Mu-__Pi"/>
    <property type="match status" value="1"/>
</dbReference>
<evidence type="ECO:0000256" key="4">
    <source>
        <dbReference type="ARBA" id="ARBA00022679"/>
    </source>
</evidence>
<dbReference type="InterPro" id="IPR036249">
    <property type="entry name" value="Thioredoxin-like_sf"/>
</dbReference>
<dbReference type="GO" id="GO:0005829">
    <property type="term" value="C:cytosol"/>
    <property type="evidence" value="ECO:0007669"/>
    <property type="project" value="TreeGrafter"/>
</dbReference>
<name>A0AAD8C230_BIOPF</name>
<dbReference type="CDD" id="cd03210">
    <property type="entry name" value="GST_C_Pi"/>
    <property type="match status" value="1"/>
</dbReference>
<dbReference type="Pfam" id="PF14497">
    <property type="entry name" value="GST_C_3"/>
    <property type="match status" value="1"/>
</dbReference>
<dbReference type="Gene3D" id="1.20.1050.10">
    <property type="match status" value="1"/>
</dbReference>
<dbReference type="InterPro" id="IPR004045">
    <property type="entry name" value="Glutathione_S-Trfase_N"/>
</dbReference>
<feature type="domain" description="GST C-terminal" evidence="7">
    <location>
        <begin position="91"/>
        <end position="213"/>
    </location>
</feature>
<evidence type="ECO:0000259" key="7">
    <source>
        <dbReference type="PROSITE" id="PS50405"/>
    </source>
</evidence>
<evidence type="ECO:0000256" key="5">
    <source>
        <dbReference type="ARBA" id="ARBA00032759"/>
    </source>
</evidence>
<dbReference type="EMBL" id="JASAOG010000017">
    <property type="protein sequence ID" value="KAK0064387.1"/>
    <property type="molecule type" value="Genomic_DNA"/>
</dbReference>
<dbReference type="PROSITE" id="PS50405">
    <property type="entry name" value="GST_CTER"/>
    <property type="match status" value="1"/>
</dbReference>
<dbReference type="PANTHER" id="PTHR11571">
    <property type="entry name" value="GLUTATHIONE S-TRANSFERASE"/>
    <property type="match status" value="1"/>
</dbReference>
<organism evidence="8 9">
    <name type="scientific">Biomphalaria pfeifferi</name>
    <name type="common">Bloodfluke planorb</name>
    <name type="synonym">Freshwater snail</name>
    <dbReference type="NCBI Taxonomy" id="112525"/>
    <lineage>
        <taxon>Eukaryota</taxon>
        <taxon>Metazoa</taxon>
        <taxon>Spiralia</taxon>
        <taxon>Lophotrochozoa</taxon>
        <taxon>Mollusca</taxon>
        <taxon>Gastropoda</taxon>
        <taxon>Heterobranchia</taxon>
        <taxon>Euthyneura</taxon>
        <taxon>Panpulmonata</taxon>
        <taxon>Hygrophila</taxon>
        <taxon>Lymnaeoidea</taxon>
        <taxon>Planorbidae</taxon>
        <taxon>Biomphalaria</taxon>
    </lineage>
</organism>
<keyword evidence="9" id="KW-1185">Reference proteome</keyword>
<evidence type="ECO:0000256" key="3">
    <source>
        <dbReference type="ARBA" id="ARBA00012452"/>
    </source>
</evidence>
<dbReference type="GO" id="GO:0004364">
    <property type="term" value="F:glutathione transferase activity"/>
    <property type="evidence" value="ECO:0007669"/>
    <property type="project" value="UniProtKB-EC"/>
</dbReference>
<gene>
    <name evidence="8" type="ORF">Bpfe_006046</name>
</gene>
<dbReference type="Proteomes" id="UP001233172">
    <property type="component" value="Unassembled WGS sequence"/>
</dbReference>
<evidence type="ECO:0000256" key="1">
    <source>
        <dbReference type="ARBA" id="ARBA00007297"/>
    </source>
</evidence>
<dbReference type="GO" id="GO:0006749">
    <property type="term" value="P:glutathione metabolic process"/>
    <property type="evidence" value="ECO:0007669"/>
    <property type="project" value="TreeGrafter"/>
</dbReference>
<protein>
    <recommendedName>
        <fullName evidence="3">glutathione transferase</fullName>
        <ecNumber evidence="3">2.5.1.18</ecNumber>
    </recommendedName>
    <alternativeName>
        <fullName evidence="5">GST class-pi</fullName>
    </alternativeName>
</protein>
<dbReference type="InterPro" id="IPR036282">
    <property type="entry name" value="Glutathione-S-Trfase_C_sf"/>
</dbReference>
<evidence type="ECO:0000256" key="2">
    <source>
        <dbReference type="ARBA" id="ARBA00011738"/>
    </source>
</evidence>
<dbReference type="InterPro" id="IPR003082">
    <property type="entry name" value="GST_pi"/>
</dbReference>
<proteinExistence type="inferred from homology"/>
<reference evidence="8" key="2">
    <citation type="submission" date="2023-04" db="EMBL/GenBank/DDBJ databases">
        <authorList>
            <person name="Bu L."/>
            <person name="Lu L."/>
            <person name="Laidemitt M.R."/>
            <person name="Zhang S.M."/>
            <person name="Mutuku M."/>
            <person name="Mkoji G."/>
            <person name="Steinauer M."/>
            <person name="Loker E.S."/>
        </authorList>
    </citation>
    <scope>NUCLEOTIDE SEQUENCE</scope>
    <source>
        <strain evidence="8">KasaAsao</strain>
        <tissue evidence="8">Whole Snail</tissue>
    </source>
</reference>
<dbReference type="InterPro" id="IPR050213">
    <property type="entry name" value="GST_superfamily"/>
</dbReference>
<dbReference type="CDD" id="cd03076">
    <property type="entry name" value="GST_N_Pi"/>
    <property type="match status" value="1"/>
</dbReference>
<dbReference type="InterPro" id="IPR010987">
    <property type="entry name" value="Glutathione-S-Trfase_C-like"/>
</dbReference>
<sequence>MLSVLNSNSTMGKYQLIYFNVRGRGEAIRTLLKDNGIDYEEINCGNNWQKEWKPQMQFGQTPALRDNDFLLVQSNAILRHLARKHGLYGDTEEEAALIDMINDGVEDLRSKYVNLIYRNYENGKDEYIADLPNQLQPFEKLLSSNGADRSGCCVGTKCSFADYNLSDLLDIHVVLAPKCLEDFPILKAYYQQYLARPGVLEYRETEAFKQRPINGNGKQ</sequence>
<comment type="caution">
    <text evidence="8">The sequence shown here is derived from an EMBL/GenBank/DDBJ whole genome shotgun (WGS) entry which is preliminary data.</text>
</comment>
<dbReference type="EC" id="2.5.1.18" evidence="3"/>
<dbReference type="SFLD" id="SFLDG01205">
    <property type="entry name" value="AMPS.1"/>
    <property type="match status" value="1"/>
</dbReference>
<dbReference type="SUPFAM" id="SSF47616">
    <property type="entry name" value="GST C-terminal domain-like"/>
    <property type="match status" value="1"/>
</dbReference>
<feature type="domain" description="GST N-terminal" evidence="6">
    <location>
        <begin position="12"/>
        <end position="89"/>
    </location>
</feature>
<dbReference type="InterPro" id="IPR004046">
    <property type="entry name" value="GST_C"/>
</dbReference>
<evidence type="ECO:0000259" key="6">
    <source>
        <dbReference type="PROSITE" id="PS50404"/>
    </source>
</evidence>